<feature type="transmembrane region" description="Helical" evidence="7">
    <location>
        <begin position="162"/>
        <end position="181"/>
    </location>
</feature>
<keyword evidence="10" id="KW-1185">Reference proteome</keyword>
<feature type="transmembrane region" description="Helical" evidence="7">
    <location>
        <begin position="187"/>
        <end position="209"/>
    </location>
</feature>
<evidence type="ECO:0000259" key="8">
    <source>
        <dbReference type="Pfam" id="PF01699"/>
    </source>
</evidence>
<organism evidence="9 10">
    <name type="scientific">Paramicrosporidium saccamoebae</name>
    <dbReference type="NCBI Taxonomy" id="1246581"/>
    <lineage>
        <taxon>Eukaryota</taxon>
        <taxon>Fungi</taxon>
        <taxon>Fungi incertae sedis</taxon>
        <taxon>Cryptomycota</taxon>
        <taxon>Cryptomycota incertae sedis</taxon>
        <taxon>Paramicrosporidium</taxon>
    </lineage>
</organism>
<gene>
    <name evidence="9" type="ORF">PSACC_00315</name>
</gene>
<keyword evidence="5 7" id="KW-1133">Transmembrane helix</keyword>
<protein>
    <recommendedName>
        <fullName evidence="8">Sodium/calcium exchanger membrane region domain-containing protein</fullName>
    </recommendedName>
</protein>
<reference evidence="9 10" key="1">
    <citation type="submission" date="2016-10" db="EMBL/GenBank/DDBJ databases">
        <title>The genome of Paramicrosporidium saccamoebae is the missing link in understanding Cryptomycota and Microsporidia evolution.</title>
        <authorList>
            <person name="Quandt C.A."/>
            <person name="Beaudet D."/>
            <person name="Corsaro D."/>
            <person name="Michel R."/>
            <person name="Corradi N."/>
            <person name="James T."/>
        </authorList>
    </citation>
    <scope>NUCLEOTIDE SEQUENCE [LARGE SCALE GENOMIC DNA]</scope>
    <source>
        <strain evidence="9 10">KSL3</strain>
    </source>
</reference>
<comment type="subcellular location">
    <subcellularLocation>
        <location evidence="1">Membrane</location>
        <topology evidence="1">Multi-pass membrane protein</topology>
    </subcellularLocation>
</comment>
<evidence type="ECO:0000313" key="9">
    <source>
        <dbReference type="EMBL" id="PJF19858.1"/>
    </source>
</evidence>
<evidence type="ECO:0000313" key="10">
    <source>
        <dbReference type="Proteomes" id="UP000240830"/>
    </source>
</evidence>
<feature type="transmembrane region" description="Helical" evidence="7">
    <location>
        <begin position="398"/>
        <end position="417"/>
    </location>
</feature>
<dbReference type="InterPro" id="IPR004837">
    <property type="entry name" value="NaCa_Exmemb"/>
</dbReference>
<evidence type="ECO:0000256" key="3">
    <source>
        <dbReference type="ARBA" id="ARBA00022448"/>
    </source>
</evidence>
<comment type="caution">
    <text evidence="9">The sequence shown here is derived from an EMBL/GenBank/DDBJ whole genome shotgun (WGS) entry which is preliminary data.</text>
</comment>
<evidence type="ECO:0000256" key="6">
    <source>
        <dbReference type="ARBA" id="ARBA00023136"/>
    </source>
</evidence>
<dbReference type="Proteomes" id="UP000240830">
    <property type="component" value="Unassembled WGS sequence"/>
</dbReference>
<feature type="transmembrane region" description="Helical" evidence="7">
    <location>
        <begin position="94"/>
        <end position="118"/>
    </location>
</feature>
<dbReference type="EMBL" id="MTSL01000035">
    <property type="protein sequence ID" value="PJF19858.1"/>
    <property type="molecule type" value="Genomic_DNA"/>
</dbReference>
<evidence type="ECO:0000256" key="5">
    <source>
        <dbReference type="ARBA" id="ARBA00022989"/>
    </source>
</evidence>
<dbReference type="PANTHER" id="PTHR12266:SF0">
    <property type="entry name" value="MITOCHONDRIAL SODIUM_CALCIUM EXCHANGER PROTEIN"/>
    <property type="match status" value="1"/>
</dbReference>
<evidence type="ECO:0000256" key="7">
    <source>
        <dbReference type="SAM" id="Phobius"/>
    </source>
</evidence>
<keyword evidence="6 7" id="KW-0472">Membrane</keyword>
<evidence type="ECO:0000256" key="1">
    <source>
        <dbReference type="ARBA" id="ARBA00004141"/>
    </source>
</evidence>
<feature type="transmembrane region" description="Helical" evidence="7">
    <location>
        <begin position="479"/>
        <end position="499"/>
    </location>
</feature>
<feature type="domain" description="Sodium/calcium exchanger membrane region" evidence="8">
    <location>
        <begin position="374"/>
        <end position="521"/>
    </location>
</feature>
<feature type="transmembrane region" description="Helical" evidence="7">
    <location>
        <begin position="337"/>
        <end position="357"/>
    </location>
</feature>
<feature type="transmembrane region" description="Helical" evidence="7">
    <location>
        <begin position="66"/>
        <end position="88"/>
    </location>
</feature>
<dbReference type="InterPro" id="IPR051359">
    <property type="entry name" value="CaCA_antiporter"/>
</dbReference>
<feature type="transmembrane region" description="Helical" evidence="7">
    <location>
        <begin position="369"/>
        <end position="386"/>
    </location>
</feature>
<keyword evidence="4 7" id="KW-0812">Transmembrane</keyword>
<dbReference type="AlphaFoldDB" id="A0A2H9TQ24"/>
<name>A0A2H9TQ24_9FUNG</name>
<dbReference type="GO" id="GO:0016020">
    <property type="term" value="C:membrane"/>
    <property type="evidence" value="ECO:0007669"/>
    <property type="project" value="UniProtKB-SubCell"/>
</dbReference>
<dbReference type="Gene3D" id="1.20.1420.30">
    <property type="entry name" value="NCX, central ion-binding region"/>
    <property type="match status" value="2"/>
</dbReference>
<sequence>MGNESGFLVPYEYLHQLFSENWRWLFYVLILVWIVALFYSMYAIADRHFTWALEHLSQLCRLSPDMAGLTLLAFGNGAPDFFTAVFGAGDEPEMILGSSVGSGLFIVTVIFGLVLLVARRPGQGRTTIRPDGKPEESAPLPEIDTGLFRCLDISHSVDPFSFLRSTGMYFVCVVLLALLAFMRTIPFWLPLTFVGIYFVYLGVSIAVHFKKPRDRRVSLSLASMSLENVEARQKVLEGCRQLSLLRRFGYSLRITCWDDTWNSSTAQTVLRLLLLAIKAPISLILNCTILPLEIPEDHPDHRQWVSLRFLHRLRCVVNPPLSLLLYILLLGPPLLEIPWYIWSIYGATSLGLSIALWLSTSWGARSKLFPLHVLYSFCTCILWIYATSSELVSCLSSTGAFLGVSPTVMGILVLAWGNSFGDLVADIAIAKNGAFETAVTAILSGPVQNVLLTIGAGFLVAALQNPHHSVLVSSLRFDIYFALVVLAIVILSLLILVPFKFDFMIPRNFGFVLLTVYMLYLPCALLLGLGFVKLPFIH</sequence>
<dbReference type="STRING" id="1246581.A0A2H9TQ24"/>
<dbReference type="Pfam" id="PF01699">
    <property type="entry name" value="Na_Ca_ex"/>
    <property type="match status" value="2"/>
</dbReference>
<accession>A0A2H9TQ24</accession>
<dbReference type="InterPro" id="IPR044880">
    <property type="entry name" value="NCX_ion-bd_dom_sf"/>
</dbReference>
<keyword evidence="3" id="KW-0813">Transport</keyword>
<comment type="similarity">
    <text evidence="2">Belongs to the Ca(2+):cation antiporter (CaCA) (TC 2.A.19) family.</text>
</comment>
<feature type="transmembrane region" description="Helical" evidence="7">
    <location>
        <begin position="313"/>
        <end position="331"/>
    </location>
</feature>
<dbReference type="GO" id="GO:0008324">
    <property type="term" value="F:monoatomic cation transmembrane transporter activity"/>
    <property type="evidence" value="ECO:0007669"/>
    <property type="project" value="TreeGrafter"/>
</dbReference>
<feature type="transmembrane region" description="Helical" evidence="7">
    <location>
        <begin position="438"/>
        <end position="459"/>
    </location>
</feature>
<feature type="domain" description="Sodium/calcium exchanger membrane region" evidence="8">
    <location>
        <begin position="31"/>
        <end position="205"/>
    </location>
</feature>
<dbReference type="OrthoDB" id="407410at2759"/>
<feature type="transmembrane region" description="Helical" evidence="7">
    <location>
        <begin position="511"/>
        <end position="532"/>
    </location>
</feature>
<evidence type="ECO:0000256" key="4">
    <source>
        <dbReference type="ARBA" id="ARBA00022692"/>
    </source>
</evidence>
<dbReference type="PANTHER" id="PTHR12266">
    <property type="entry name" value="NA+/CA2+ K+ INDEPENDENT EXCHANGER"/>
    <property type="match status" value="1"/>
</dbReference>
<proteinExistence type="inferred from homology"/>
<feature type="transmembrane region" description="Helical" evidence="7">
    <location>
        <begin position="24"/>
        <end position="45"/>
    </location>
</feature>
<evidence type="ECO:0000256" key="2">
    <source>
        <dbReference type="ARBA" id="ARBA00008170"/>
    </source>
</evidence>